<dbReference type="Gene3D" id="3.40.50.2000">
    <property type="entry name" value="Glycogen Phosphorylase B"/>
    <property type="match status" value="1"/>
</dbReference>
<evidence type="ECO:0000259" key="1">
    <source>
        <dbReference type="Pfam" id="PF00534"/>
    </source>
</evidence>
<keyword evidence="2" id="KW-0328">Glycosyltransferase</keyword>
<keyword evidence="3" id="KW-1185">Reference proteome</keyword>
<protein>
    <submittedName>
        <fullName evidence="2">Glycosyltransferase family 4 protein</fullName>
        <ecNumber evidence="2">2.4.-.-</ecNumber>
    </submittedName>
</protein>
<dbReference type="PANTHER" id="PTHR46656:SF3">
    <property type="entry name" value="PUTATIVE-RELATED"/>
    <property type="match status" value="1"/>
</dbReference>
<dbReference type="RefSeq" id="WP_379288212.1">
    <property type="nucleotide sequence ID" value="NZ_JBHTIU010000035.1"/>
</dbReference>
<sequence length="437" mass="50001">MAILKPRKWSAGRRTRLKRKRRRRNIIRRSIAGSGKGRRLLIGRRRRGLASGHRRRIRVRRYQLPILPAGVNLIGTGRAESGIGESLRAAARALTAAEVPFGIIEIPGSPSRTSDLSWMHKEMSEPVFRVNVLHMNADFLKPYQMHNGQVFHNHLNIGVWHWELSDFPNEWCDSFRLVHEVWAPSQFVLQSIAQKSPVSVVHIPHSIEVRVPNELTRAHFGLPHDRFLFLSMYDTFSFAERKNPLAAIEAFKRAFDRNDPRVGLVIKVNNPHADIISSAGIELAKLRGAAEGWPNIHLMERVLDRREINALFSLTHSYVSLHRSEGFGLPLAEAMFLGKPVIGTYYSGNVDFMNHDNSCPVQYRLIPVGQDYGPYKAYQVWADPDIEQAAHYMRRLVDDHPYYQMISVQGAHTIYSQYSPAAVGQRIRQRLQQLHVL</sequence>
<reference evidence="3" key="1">
    <citation type="journal article" date="2019" name="Int. J. Syst. Evol. Microbiol.">
        <title>The Global Catalogue of Microorganisms (GCM) 10K type strain sequencing project: providing services to taxonomists for standard genome sequencing and annotation.</title>
        <authorList>
            <consortium name="The Broad Institute Genomics Platform"/>
            <consortium name="The Broad Institute Genome Sequencing Center for Infectious Disease"/>
            <person name="Wu L."/>
            <person name="Ma J."/>
        </authorList>
    </citation>
    <scope>NUCLEOTIDE SEQUENCE [LARGE SCALE GENOMIC DNA]</scope>
    <source>
        <strain evidence="3">CCUG 57263</strain>
    </source>
</reference>
<name>A0ABW3DB36_9BACL</name>
<dbReference type="PANTHER" id="PTHR46656">
    <property type="entry name" value="PUTATIVE-RELATED"/>
    <property type="match status" value="1"/>
</dbReference>
<evidence type="ECO:0000313" key="2">
    <source>
        <dbReference type="EMBL" id="MFD0869751.1"/>
    </source>
</evidence>
<evidence type="ECO:0000313" key="3">
    <source>
        <dbReference type="Proteomes" id="UP001597120"/>
    </source>
</evidence>
<feature type="domain" description="Glycosyl transferase family 1" evidence="1">
    <location>
        <begin position="238"/>
        <end position="357"/>
    </location>
</feature>
<dbReference type="EMBL" id="JBHTIU010000035">
    <property type="protein sequence ID" value="MFD0869751.1"/>
    <property type="molecule type" value="Genomic_DNA"/>
</dbReference>
<dbReference type="Proteomes" id="UP001597120">
    <property type="component" value="Unassembled WGS sequence"/>
</dbReference>
<proteinExistence type="predicted"/>
<gene>
    <name evidence="2" type="ORF">ACFQ03_11360</name>
</gene>
<organism evidence="2 3">
    <name type="scientific">Paenibacillus residui</name>
    <dbReference type="NCBI Taxonomy" id="629724"/>
    <lineage>
        <taxon>Bacteria</taxon>
        <taxon>Bacillati</taxon>
        <taxon>Bacillota</taxon>
        <taxon>Bacilli</taxon>
        <taxon>Bacillales</taxon>
        <taxon>Paenibacillaceae</taxon>
        <taxon>Paenibacillus</taxon>
    </lineage>
</organism>
<accession>A0ABW3DB36</accession>
<dbReference type="EC" id="2.4.-.-" evidence="2"/>
<dbReference type="GO" id="GO:0016757">
    <property type="term" value="F:glycosyltransferase activity"/>
    <property type="evidence" value="ECO:0007669"/>
    <property type="project" value="UniProtKB-KW"/>
</dbReference>
<dbReference type="Pfam" id="PF00534">
    <property type="entry name" value="Glycos_transf_1"/>
    <property type="match status" value="1"/>
</dbReference>
<dbReference type="CDD" id="cd03801">
    <property type="entry name" value="GT4_PimA-like"/>
    <property type="match status" value="1"/>
</dbReference>
<comment type="caution">
    <text evidence="2">The sequence shown here is derived from an EMBL/GenBank/DDBJ whole genome shotgun (WGS) entry which is preliminary data.</text>
</comment>
<dbReference type="SUPFAM" id="SSF53756">
    <property type="entry name" value="UDP-Glycosyltransferase/glycogen phosphorylase"/>
    <property type="match status" value="1"/>
</dbReference>
<dbReference type="InterPro" id="IPR001296">
    <property type="entry name" value="Glyco_trans_1"/>
</dbReference>
<keyword evidence="2" id="KW-0808">Transferase</keyword>